<accession>A0ABQ0ML29</accession>
<comment type="caution">
    <text evidence="1">The sequence shown here is derived from an EMBL/GenBank/DDBJ whole genome shotgun (WGS) entry which is preliminary data.</text>
</comment>
<gene>
    <name evidence="1" type="ORF">GPEL0_01r3819</name>
</gene>
<evidence type="ECO:0000313" key="2">
    <source>
        <dbReference type="Proteomes" id="UP000194153"/>
    </source>
</evidence>
<organism evidence="1 2">
    <name type="scientific">Geoanaerobacter pelophilus</name>
    <dbReference type="NCBI Taxonomy" id="60036"/>
    <lineage>
        <taxon>Bacteria</taxon>
        <taxon>Pseudomonadati</taxon>
        <taxon>Thermodesulfobacteriota</taxon>
        <taxon>Desulfuromonadia</taxon>
        <taxon>Geobacterales</taxon>
        <taxon>Geobacteraceae</taxon>
        <taxon>Geoanaerobacter</taxon>
    </lineage>
</organism>
<reference evidence="2" key="1">
    <citation type="submission" date="2017-05" db="EMBL/GenBank/DDBJ databases">
        <title>Draft genome sequence of Geobacter pelophilus, a iron(III)-reducing bacteria.</title>
        <authorList>
            <person name="Aoyagi T."/>
            <person name="Koike H."/>
            <person name="Morita T."/>
            <person name="Sato Y."/>
            <person name="Habe H."/>
            <person name="Hori T."/>
        </authorList>
    </citation>
    <scope>NUCLEOTIDE SEQUENCE [LARGE SCALE GENOMIC DNA]</scope>
    <source>
        <strain evidence="2">Drf2</strain>
    </source>
</reference>
<protein>
    <recommendedName>
        <fullName evidence="3">Secreted protein</fullName>
    </recommendedName>
</protein>
<keyword evidence="2" id="KW-1185">Reference proteome</keyword>
<evidence type="ECO:0000313" key="1">
    <source>
        <dbReference type="EMBL" id="GAW67791.1"/>
    </source>
</evidence>
<name>A0ABQ0ML29_9BACT</name>
<dbReference type="Proteomes" id="UP000194153">
    <property type="component" value="Unassembled WGS sequence"/>
</dbReference>
<evidence type="ECO:0008006" key="3">
    <source>
        <dbReference type="Google" id="ProtNLM"/>
    </source>
</evidence>
<dbReference type="EMBL" id="BDQG01000001">
    <property type="protein sequence ID" value="GAW67791.1"/>
    <property type="molecule type" value="Genomic_DNA"/>
</dbReference>
<proteinExistence type="predicted"/>
<sequence>MSPLQNIAVPFFAAASLVSTSLRFCLRTKRGVVLCLALLTPSLGCCATHHAPFARATHVPSITIYVGSG</sequence>